<evidence type="ECO:0000313" key="3">
    <source>
        <dbReference type="Proteomes" id="UP001066276"/>
    </source>
</evidence>
<dbReference type="AlphaFoldDB" id="A0AAV7QDG8"/>
<organism evidence="2 3">
    <name type="scientific">Pleurodeles waltl</name>
    <name type="common">Iberian ribbed newt</name>
    <dbReference type="NCBI Taxonomy" id="8319"/>
    <lineage>
        <taxon>Eukaryota</taxon>
        <taxon>Metazoa</taxon>
        <taxon>Chordata</taxon>
        <taxon>Craniata</taxon>
        <taxon>Vertebrata</taxon>
        <taxon>Euteleostomi</taxon>
        <taxon>Amphibia</taxon>
        <taxon>Batrachia</taxon>
        <taxon>Caudata</taxon>
        <taxon>Salamandroidea</taxon>
        <taxon>Salamandridae</taxon>
        <taxon>Pleurodelinae</taxon>
        <taxon>Pleurodeles</taxon>
    </lineage>
</organism>
<proteinExistence type="predicted"/>
<dbReference type="EMBL" id="JANPWB010000010">
    <property type="protein sequence ID" value="KAJ1137170.1"/>
    <property type="molecule type" value="Genomic_DNA"/>
</dbReference>
<evidence type="ECO:0000313" key="2">
    <source>
        <dbReference type="EMBL" id="KAJ1137170.1"/>
    </source>
</evidence>
<gene>
    <name evidence="2" type="ORF">NDU88_003583</name>
</gene>
<comment type="caution">
    <text evidence="2">The sequence shown here is derived from an EMBL/GenBank/DDBJ whole genome shotgun (WGS) entry which is preliminary data.</text>
</comment>
<protein>
    <submittedName>
        <fullName evidence="2">Uncharacterized protein</fullName>
    </submittedName>
</protein>
<sequence length="76" mass="8715">MALSRAVRKQKKIKNCDQGRYCSFQEKEKKKRGPQRVPCPCGRACRKEKKNMVRSSTKSEEKTGGRFPLGPFKLAL</sequence>
<keyword evidence="3" id="KW-1185">Reference proteome</keyword>
<accession>A0AAV7QDG8</accession>
<feature type="region of interest" description="Disordered" evidence="1">
    <location>
        <begin position="50"/>
        <end position="76"/>
    </location>
</feature>
<evidence type="ECO:0000256" key="1">
    <source>
        <dbReference type="SAM" id="MobiDB-lite"/>
    </source>
</evidence>
<dbReference type="Proteomes" id="UP001066276">
    <property type="component" value="Chromosome 6"/>
</dbReference>
<name>A0AAV7QDG8_PLEWA</name>
<reference evidence="2" key="1">
    <citation type="journal article" date="2022" name="bioRxiv">
        <title>Sequencing and chromosome-scale assembly of the giantPleurodeles waltlgenome.</title>
        <authorList>
            <person name="Brown T."/>
            <person name="Elewa A."/>
            <person name="Iarovenko S."/>
            <person name="Subramanian E."/>
            <person name="Araus A.J."/>
            <person name="Petzold A."/>
            <person name="Susuki M."/>
            <person name="Suzuki K.-i.T."/>
            <person name="Hayashi T."/>
            <person name="Toyoda A."/>
            <person name="Oliveira C."/>
            <person name="Osipova E."/>
            <person name="Leigh N.D."/>
            <person name="Simon A."/>
            <person name="Yun M.H."/>
        </authorList>
    </citation>
    <scope>NUCLEOTIDE SEQUENCE</scope>
    <source>
        <strain evidence="2">20211129_DDA</strain>
        <tissue evidence="2">Liver</tissue>
    </source>
</reference>